<dbReference type="AlphaFoldDB" id="A0A8J7QJW7"/>
<keyword evidence="1" id="KW-0175">Coiled coil</keyword>
<evidence type="ECO:0000313" key="2">
    <source>
        <dbReference type="EMBL" id="MBO1322256.1"/>
    </source>
</evidence>
<comment type="caution">
    <text evidence="2">The sequence shown here is derived from an EMBL/GenBank/DDBJ whole genome shotgun (WGS) entry which is preliminary data.</text>
</comment>
<feature type="coiled-coil region" evidence="1">
    <location>
        <begin position="12"/>
        <end position="91"/>
    </location>
</feature>
<evidence type="ECO:0000313" key="3">
    <source>
        <dbReference type="Proteomes" id="UP000664417"/>
    </source>
</evidence>
<dbReference type="RefSeq" id="WP_207862228.1">
    <property type="nucleotide sequence ID" value="NZ_JAFREP010000033.1"/>
</dbReference>
<reference evidence="2" key="1">
    <citation type="submission" date="2021-03" db="EMBL/GenBank/DDBJ databases">
        <authorList>
            <person name="Wang G."/>
        </authorList>
    </citation>
    <scope>NUCLEOTIDE SEQUENCE</scope>
    <source>
        <strain evidence="2">KCTC 12899</strain>
    </source>
</reference>
<protein>
    <submittedName>
        <fullName evidence="2">Uncharacterized protein</fullName>
    </submittedName>
</protein>
<dbReference type="EMBL" id="JAFREP010000033">
    <property type="protein sequence ID" value="MBO1322256.1"/>
    <property type="molecule type" value="Genomic_DNA"/>
</dbReference>
<dbReference type="Proteomes" id="UP000664417">
    <property type="component" value="Unassembled WGS sequence"/>
</dbReference>
<proteinExistence type="predicted"/>
<accession>A0A8J7QJW7</accession>
<organism evidence="2 3">
    <name type="scientific">Acanthopleuribacter pedis</name>
    <dbReference type="NCBI Taxonomy" id="442870"/>
    <lineage>
        <taxon>Bacteria</taxon>
        <taxon>Pseudomonadati</taxon>
        <taxon>Acidobacteriota</taxon>
        <taxon>Holophagae</taxon>
        <taxon>Acanthopleuribacterales</taxon>
        <taxon>Acanthopleuribacteraceae</taxon>
        <taxon>Acanthopleuribacter</taxon>
    </lineage>
</organism>
<keyword evidence="3" id="KW-1185">Reference proteome</keyword>
<evidence type="ECO:0000256" key="1">
    <source>
        <dbReference type="SAM" id="Coils"/>
    </source>
</evidence>
<gene>
    <name evidence="2" type="ORF">J3U88_27530</name>
</gene>
<sequence>MDEQPSRLETRLAELIQRYQSAQQSNRELDREVHRQNLLIRELEAQCNSLRAQVDEMDKDRFLLKQMKDERKLAKRKLENALARLNALEQELLS</sequence>
<name>A0A8J7QJW7_9BACT</name>